<sequence>MGSKILICSLLLFCALTTIHSYPNETLYTTNELENTEFGRTFPRHGRMLLHWFANNIDMDSNIMTLHFEPSREDYGFHRYCNKEGLLPSLVNSTDRYYTVGHLNKETVNNNRNNNNHSNAKALPAYVTESFDNCHDSEDNNRDRIILRVSMVSNQNRLGQVYITQLYPHNSGRGSAYDPQNTYSINPNLLRQMRNFTTFPRRIPCAIQKVSGRYQISICRNPCHPYNRLPRAVNDKKKCSYESMKLEVKASEQGTAMISWSNIPKPFLDSGVYVLLFKDNDSKIVLLHTEVHDPSGTISTTEPLNPSLQVRLHKRETDRNGRHPGEEIWRGHEFDDANNEKPVYMKDYDASLVLFVENGKACARLYIKKTFTNWMDEFHSSWVGFYLDGNTGTSEYVRWQWAIHLEIGHSDIADYDVYVYRTDMAMSPGINVRFILWRRYGEKARTASWEIQNPAKEKVEMKGYDASLQIYTEEGYACTRLYIKKSFTDWKDTFECSWVGFYSDEHKGTSEYYNWQWVKSFSKENKSDIWDYDTYLYRSNMAMSPGVQARFMLLNSGDEKARTLPWEIQRLANSNYTVDIKGYDARLQLYVKNGKACARLYIRESFTNWKKEFDKSWVGLYADENTFEYDFHKWVVYFSKESNTGIQNYDSYVFESSMTMHPGVQARFMLHKSGDEKARTLPWKD</sequence>
<dbReference type="AlphaFoldDB" id="A0A4W5M5I5"/>
<evidence type="ECO:0000313" key="2">
    <source>
        <dbReference type="Ensembl" id="ENSHHUP00000033293.1"/>
    </source>
</evidence>
<dbReference type="PANTHER" id="PTHR38706">
    <property type="entry name" value="SI:CH211-198C19.1-RELATED"/>
    <property type="match status" value="1"/>
</dbReference>
<accession>A0A4W5M5I5</accession>
<protein>
    <submittedName>
        <fullName evidence="2">Uncharacterized protein</fullName>
    </submittedName>
</protein>
<keyword evidence="3" id="KW-1185">Reference proteome</keyword>
<reference evidence="2" key="2">
    <citation type="submission" date="2025-08" db="UniProtKB">
        <authorList>
            <consortium name="Ensembl"/>
        </authorList>
    </citation>
    <scope>IDENTIFICATION</scope>
</reference>
<organism evidence="2 3">
    <name type="scientific">Hucho hucho</name>
    <name type="common">huchen</name>
    <dbReference type="NCBI Taxonomy" id="62062"/>
    <lineage>
        <taxon>Eukaryota</taxon>
        <taxon>Metazoa</taxon>
        <taxon>Chordata</taxon>
        <taxon>Craniata</taxon>
        <taxon>Vertebrata</taxon>
        <taxon>Euteleostomi</taxon>
        <taxon>Actinopterygii</taxon>
        <taxon>Neopterygii</taxon>
        <taxon>Teleostei</taxon>
        <taxon>Protacanthopterygii</taxon>
        <taxon>Salmoniformes</taxon>
        <taxon>Salmonidae</taxon>
        <taxon>Salmoninae</taxon>
        <taxon>Hucho</taxon>
    </lineage>
</organism>
<proteinExistence type="predicted"/>
<dbReference type="GeneTree" id="ENSGT00730000111690"/>
<feature type="signal peptide" evidence="1">
    <location>
        <begin position="1"/>
        <end position="21"/>
    </location>
</feature>
<keyword evidence="1" id="KW-0732">Signal</keyword>
<name>A0A4W5M5I5_9TELE</name>
<dbReference type="Proteomes" id="UP000314982">
    <property type="component" value="Unassembled WGS sequence"/>
</dbReference>
<reference evidence="3" key="1">
    <citation type="submission" date="2018-06" db="EMBL/GenBank/DDBJ databases">
        <title>Genome assembly of Danube salmon.</title>
        <authorList>
            <person name="Macqueen D.J."/>
            <person name="Gundappa M.K."/>
        </authorList>
    </citation>
    <scope>NUCLEOTIDE SEQUENCE [LARGE SCALE GENOMIC DNA]</scope>
</reference>
<evidence type="ECO:0000256" key="1">
    <source>
        <dbReference type="SAM" id="SignalP"/>
    </source>
</evidence>
<reference evidence="2" key="3">
    <citation type="submission" date="2025-09" db="UniProtKB">
        <authorList>
            <consortium name="Ensembl"/>
        </authorList>
    </citation>
    <scope>IDENTIFICATION</scope>
</reference>
<feature type="chain" id="PRO_5021214528" evidence="1">
    <location>
        <begin position="22"/>
        <end position="685"/>
    </location>
</feature>
<dbReference type="PANTHER" id="PTHR38706:SF2">
    <property type="match status" value="1"/>
</dbReference>
<evidence type="ECO:0000313" key="3">
    <source>
        <dbReference type="Proteomes" id="UP000314982"/>
    </source>
</evidence>
<dbReference type="Ensembl" id="ENSHHUT00000034642.1">
    <property type="protein sequence ID" value="ENSHHUP00000033293.1"/>
    <property type="gene ID" value="ENSHHUG00000021052.1"/>
</dbReference>